<dbReference type="SUPFAM" id="SSF52540">
    <property type="entry name" value="P-loop containing nucleoside triphosphate hydrolases"/>
    <property type="match status" value="1"/>
</dbReference>
<keyword evidence="2" id="KW-0547">Nucleotide-binding</keyword>
<evidence type="ECO:0000256" key="4">
    <source>
        <dbReference type="SAM" id="Phobius"/>
    </source>
</evidence>
<evidence type="ECO:0000313" key="7">
    <source>
        <dbReference type="Proteomes" id="UP000656813"/>
    </source>
</evidence>
<sequence length="629" mass="70109">MLSFHFKKKLRDFELNIEIEVGNKTLALIGHSGCGKTTTLQLLAGLQTPDEGFVEINGTKLTATKENLFIPTEDRQIGFVFQDYALFPHLSVRENILYGIRHLERPEKKKRLEEVLSLLQLEALEDVFPTQLSGGQQQRVALARALVTRPSLLLLDEPLSALDISTRSHVRTELKGLLDSLSIPCVVVTHDYEDARVLGDEIAVIDQGSMIQKGTPEEIIKQPASPFVAEFVGTNLVVQQAEDSSHCKQSLMIAFHPWEAEVSQFPLGKNYHWEGDIVDISTLGAFDRLHIKGNQSFLIDVPTEASTFKRGDHVYIGVSEDKARVYASHTLYDSQTSTLSKERQHQLQKKSMVLRRRKNRWKISVTITSMVAVIIFLILFSGIKGFAGTSHTGKVVTMEALIAANATDPMNTIIKNYERANPAIAIKASYAGTQIIQTQLEQGAPADIFLSANLSHIQTLQKEGYVKDFYKVSKNHEVIIVPKNNPAQIHNLQDLGKKQAKLIIGVDTVPIGQYTRQIINKASRDYGPNFKKDVMGRVASTETNVKQILEKISMGNGDAGVVYLTDVTAQYKSKVKIIEIPEKYNVESINYIAVTTKGPHPKRAKAFLDYILSAKGQGVFADYHYDPTN</sequence>
<dbReference type="Gene3D" id="3.40.50.300">
    <property type="entry name" value="P-loop containing nucleotide triphosphate hydrolases"/>
    <property type="match status" value="1"/>
</dbReference>
<dbReference type="AlphaFoldDB" id="A0A8J3EMP5"/>
<keyword evidence="4" id="KW-0472">Membrane</keyword>
<evidence type="ECO:0000259" key="5">
    <source>
        <dbReference type="PROSITE" id="PS50893"/>
    </source>
</evidence>
<dbReference type="InterPro" id="IPR017871">
    <property type="entry name" value="ABC_transporter-like_CS"/>
</dbReference>
<dbReference type="Proteomes" id="UP000656813">
    <property type="component" value="Unassembled WGS sequence"/>
</dbReference>
<evidence type="ECO:0000313" key="6">
    <source>
        <dbReference type="EMBL" id="GGH81462.1"/>
    </source>
</evidence>
<evidence type="ECO:0000256" key="1">
    <source>
        <dbReference type="ARBA" id="ARBA00022448"/>
    </source>
</evidence>
<dbReference type="Gene3D" id="3.40.190.10">
    <property type="entry name" value="Periplasmic binding protein-like II"/>
    <property type="match status" value="2"/>
</dbReference>
<dbReference type="InterPro" id="IPR005950">
    <property type="entry name" value="ModA"/>
</dbReference>
<keyword evidence="4" id="KW-1133">Transmembrane helix</keyword>
<organism evidence="6 7">
    <name type="scientific">Pullulanibacillus pueri</name>
    <dbReference type="NCBI Taxonomy" id="1437324"/>
    <lineage>
        <taxon>Bacteria</taxon>
        <taxon>Bacillati</taxon>
        <taxon>Bacillota</taxon>
        <taxon>Bacilli</taxon>
        <taxon>Bacillales</taxon>
        <taxon>Sporolactobacillaceae</taxon>
        <taxon>Pullulanibacillus</taxon>
    </lineage>
</organism>
<dbReference type="NCBIfam" id="TIGR01256">
    <property type="entry name" value="modA"/>
    <property type="match status" value="1"/>
</dbReference>
<dbReference type="InterPro" id="IPR003439">
    <property type="entry name" value="ABC_transporter-like_ATP-bd"/>
</dbReference>
<dbReference type="GO" id="GO:0005524">
    <property type="term" value="F:ATP binding"/>
    <property type="evidence" value="ECO:0007669"/>
    <property type="project" value="UniProtKB-KW"/>
</dbReference>
<dbReference type="InterPro" id="IPR003593">
    <property type="entry name" value="AAA+_ATPase"/>
</dbReference>
<dbReference type="SMART" id="SM00382">
    <property type="entry name" value="AAA"/>
    <property type="match status" value="1"/>
</dbReference>
<dbReference type="Pfam" id="PF13531">
    <property type="entry name" value="SBP_bac_11"/>
    <property type="match status" value="1"/>
</dbReference>
<keyword evidence="3" id="KW-0067">ATP-binding</keyword>
<proteinExistence type="predicted"/>
<reference evidence="6" key="1">
    <citation type="journal article" date="2014" name="Int. J. Syst. Evol. Microbiol.">
        <title>Complete genome sequence of Corynebacterium casei LMG S-19264T (=DSM 44701T), isolated from a smear-ripened cheese.</title>
        <authorList>
            <consortium name="US DOE Joint Genome Institute (JGI-PGF)"/>
            <person name="Walter F."/>
            <person name="Albersmeier A."/>
            <person name="Kalinowski J."/>
            <person name="Ruckert C."/>
        </authorList>
    </citation>
    <scope>NUCLEOTIDE SEQUENCE</scope>
    <source>
        <strain evidence="6">CGMCC 1.12777</strain>
    </source>
</reference>
<protein>
    <recommendedName>
        <fullName evidence="5">ABC transporter domain-containing protein</fullName>
    </recommendedName>
</protein>
<feature type="transmembrane region" description="Helical" evidence="4">
    <location>
        <begin position="361"/>
        <end position="383"/>
    </location>
</feature>
<name>A0A8J3EMP5_9BACL</name>
<dbReference type="GO" id="GO:0016887">
    <property type="term" value="F:ATP hydrolysis activity"/>
    <property type="evidence" value="ECO:0007669"/>
    <property type="project" value="InterPro"/>
</dbReference>
<dbReference type="InterPro" id="IPR027417">
    <property type="entry name" value="P-loop_NTPase"/>
</dbReference>
<dbReference type="EMBL" id="BMFV01000012">
    <property type="protein sequence ID" value="GGH81462.1"/>
    <property type="molecule type" value="Genomic_DNA"/>
</dbReference>
<dbReference type="PROSITE" id="PS50893">
    <property type="entry name" value="ABC_TRANSPORTER_2"/>
    <property type="match status" value="1"/>
</dbReference>
<dbReference type="SUPFAM" id="SSF53850">
    <property type="entry name" value="Periplasmic binding protein-like II"/>
    <property type="match status" value="1"/>
</dbReference>
<keyword evidence="1" id="KW-0813">Transport</keyword>
<dbReference type="PANTHER" id="PTHR42781">
    <property type="entry name" value="SPERMIDINE/PUTRESCINE IMPORT ATP-BINDING PROTEIN POTA"/>
    <property type="match status" value="1"/>
</dbReference>
<reference evidence="6" key="2">
    <citation type="submission" date="2020-09" db="EMBL/GenBank/DDBJ databases">
        <authorList>
            <person name="Sun Q."/>
            <person name="Zhou Y."/>
        </authorList>
    </citation>
    <scope>NUCLEOTIDE SEQUENCE</scope>
    <source>
        <strain evidence="6">CGMCC 1.12777</strain>
    </source>
</reference>
<evidence type="ECO:0000256" key="3">
    <source>
        <dbReference type="ARBA" id="ARBA00022840"/>
    </source>
</evidence>
<dbReference type="PANTHER" id="PTHR42781:SF4">
    <property type="entry name" value="SPERMIDINE_PUTRESCINE IMPORT ATP-BINDING PROTEIN POTA"/>
    <property type="match status" value="1"/>
</dbReference>
<keyword evidence="4" id="KW-0812">Transmembrane</keyword>
<feature type="domain" description="ABC transporter" evidence="5">
    <location>
        <begin position="4"/>
        <end position="232"/>
    </location>
</feature>
<dbReference type="RefSeq" id="WP_188497200.1">
    <property type="nucleotide sequence ID" value="NZ_BMFV01000012.1"/>
</dbReference>
<dbReference type="Pfam" id="PF00005">
    <property type="entry name" value="ABC_tran"/>
    <property type="match status" value="1"/>
</dbReference>
<keyword evidence="7" id="KW-1185">Reference proteome</keyword>
<comment type="caution">
    <text evidence="6">The sequence shown here is derived from an EMBL/GenBank/DDBJ whole genome shotgun (WGS) entry which is preliminary data.</text>
</comment>
<dbReference type="GO" id="GO:0015689">
    <property type="term" value="P:molybdate ion transport"/>
    <property type="evidence" value="ECO:0007669"/>
    <property type="project" value="InterPro"/>
</dbReference>
<gene>
    <name evidence="6" type="ORF">GCM10007096_19400</name>
</gene>
<dbReference type="InterPro" id="IPR050093">
    <property type="entry name" value="ABC_SmlMolc_Importer"/>
</dbReference>
<evidence type="ECO:0000256" key="2">
    <source>
        <dbReference type="ARBA" id="ARBA00022741"/>
    </source>
</evidence>
<accession>A0A8J3EMP5</accession>
<dbReference type="PROSITE" id="PS00211">
    <property type="entry name" value="ABC_TRANSPORTER_1"/>
    <property type="match status" value="1"/>
</dbReference>
<dbReference type="CDD" id="cd13538">
    <property type="entry name" value="PBP2_ModA_like_1"/>
    <property type="match status" value="1"/>
</dbReference>